<keyword evidence="3" id="KW-1185">Reference proteome</keyword>
<name>A0ABP3VSA4_9BURK</name>
<accession>A0ABP3VSA4</accession>
<organism evidence="2 3">
    <name type="scientific">Ideonella azotifigens</name>
    <dbReference type="NCBI Taxonomy" id="513160"/>
    <lineage>
        <taxon>Bacteria</taxon>
        <taxon>Pseudomonadati</taxon>
        <taxon>Pseudomonadota</taxon>
        <taxon>Betaproteobacteria</taxon>
        <taxon>Burkholderiales</taxon>
        <taxon>Sphaerotilaceae</taxon>
        <taxon>Ideonella</taxon>
    </lineage>
</organism>
<evidence type="ECO:0000313" key="3">
    <source>
        <dbReference type="Proteomes" id="UP001500279"/>
    </source>
</evidence>
<dbReference type="EMBL" id="BAAAEW010000042">
    <property type="protein sequence ID" value="GAA0764618.1"/>
    <property type="molecule type" value="Genomic_DNA"/>
</dbReference>
<feature type="chain" id="PRO_5047285438" evidence="1">
    <location>
        <begin position="24"/>
        <end position="222"/>
    </location>
</feature>
<gene>
    <name evidence="2" type="ORF">GCM10009107_50970</name>
</gene>
<dbReference type="Proteomes" id="UP001500279">
    <property type="component" value="Unassembled WGS sequence"/>
</dbReference>
<dbReference type="RefSeq" id="WP_141286852.1">
    <property type="nucleotide sequence ID" value="NZ_BAAAEW010000042.1"/>
</dbReference>
<reference evidence="3" key="1">
    <citation type="journal article" date="2019" name="Int. J. Syst. Evol. Microbiol.">
        <title>The Global Catalogue of Microorganisms (GCM) 10K type strain sequencing project: providing services to taxonomists for standard genome sequencing and annotation.</title>
        <authorList>
            <consortium name="The Broad Institute Genomics Platform"/>
            <consortium name="The Broad Institute Genome Sequencing Center for Infectious Disease"/>
            <person name="Wu L."/>
            <person name="Ma J."/>
        </authorList>
    </citation>
    <scope>NUCLEOTIDE SEQUENCE [LARGE SCALE GENOMIC DNA]</scope>
    <source>
        <strain evidence="3">JCM 15503</strain>
    </source>
</reference>
<evidence type="ECO:0000256" key="1">
    <source>
        <dbReference type="SAM" id="SignalP"/>
    </source>
</evidence>
<proteinExistence type="predicted"/>
<dbReference type="InterPro" id="IPR021747">
    <property type="entry name" value="DUF3313"/>
</dbReference>
<protein>
    <submittedName>
        <fullName evidence="2">DUF3313 domain-containing protein</fullName>
    </submittedName>
</protein>
<feature type="signal peptide" evidence="1">
    <location>
        <begin position="1"/>
        <end position="23"/>
    </location>
</feature>
<keyword evidence="1" id="KW-0732">Signal</keyword>
<sequence length="222" mass="23584">MSLSNPWFSGAALALCVGLTACAGTQPVPYAGIASSEQLRRNTLDETGRIPLAYQSGVALKRYGSVSLDPVVIYRGADNQFEDIAESDRRELAAYMQRQFSDRLDDYARHASGAPGKALRIQLTLTGAKSSTAVLSTLSRFDLVGGPYNAVQAARGKEGAFTGSVTYAVEVFDANTQVLLAAYVSKQYPGAWDLKAGMGALNAAKTGIRSGADELVSYLQDN</sequence>
<dbReference type="Pfam" id="PF11769">
    <property type="entry name" value="DUF3313"/>
    <property type="match status" value="1"/>
</dbReference>
<comment type="caution">
    <text evidence="2">The sequence shown here is derived from an EMBL/GenBank/DDBJ whole genome shotgun (WGS) entry which is preliminary data.</text>
</comment>
<evidence type="ECO:0000313" key="2">
    <source>
        <dbReference type="EMBL" id="GAA0764618.1"/>
    </source>
</evidence>